<dbReference type="GO" id="GO:0016020">
    <property type="term" value="C:membrane"/>
    <property type="evidence" value="ECO:0007669"/>
    <property type="project" value="UniProtKB-SubCell"/>
</dbReference>
<feature type="transmembrane region" description="Helical" evidence="5">
    <location>
        <begin position="149"/>
        <end position="167"/>
    </location>
</feature>
<sequence length="228" mass="25499">MDAEEFKLVVRHLLLSQQSHHLSTDSIQMVCSSDFLFMMVSCMGSLWVILSLILTLISGFSLMSSAWYKTDTISFGVFVHCIGPKNMPCNQTCIYYRTLEEIPDIFGKIAAVLLFGGWLLLSFGAVLVLSWTIIPVGLCQRRVCTPARYAQISAVVVTVLGLLVFPFNLHSQFARQICGSSFIYKSGDCSLGWGYMMAIVTVMLSCFLPFIGRYNLNEIKTKILLSKM</sequence>
<evidence type="ECO:0008006" key="8">
    <source>
        <dbReference type="Google" id="ProtNLM"/>
    </source>
</evidence>
<evidence type="ECO:0000256" key="5">
    <source>
        <dbReference type="SAM" id="Phobius"/>
    </source>
</evidence>
<organism evidence="6 7">
    <name type="scientific">Xenopus laevis</name>
    <name type="common">African clawed frog</name>
    <dbReference type="NCBI Taxonomy" id="8355"/>
    <lineage>
        <taxon>Eukaryota</taxon>
        <taxon>Metazoa</taxon>
        <taxon>Chordata</taxon>
        <taxon>Craniata</taxon>
        <taxon>Vertebrata</taxon>
        <taxon>Euteleostomi</taxon>
        <taxon>Amphibia</taxon>
        <taxon>Batrachia</taxon>
        <taxon>Anura</taxon>
        <taxon>Pipoidea</taxon>
        <taxon>Pipidae</taxon>
        <taxon>Xenopodinae</taxon>
        <taxon>Xenopus</taxon>
        <taxon>Xenopus</taxon>
    </lineage>
</organism>
<feature type="transmembrane region" description="Helical" evidence="5">
    <location>
        <begin position="109"/>
        <end position="137"/>
    </location>
</feature>
<dbReference type="AlphaFoldDB" id="A0A974E0R3"/>
<keyword evidence="2 5" id="KW-0812">Transmembrane</keyword>
<dbReference type="InterPro" id="IPR019372">
    <property type="entry name" value="LHFPL"/>
</dbReference>
<gene>
    <name evidence="6" type="ORF">XELAEV_18007489mg</name>
</gene>
<protein>
    <recommendedName>
        <fullName evidence="8">Transmembrane protein 211</fullName>
    </recommendedName>
</protein>
<feature type="transmembrane region" description="Helical" evidence="5">
    <location>
        <begin position="35"/>
        <end position="60"/>
    </location>
</feature>
<dbReference type="EMBL" id="CM004466">
    <property type="protein sequence ID" value="OCU01695.1"/>
    <property type="molecule type" value="Genomic_DNA"/>
</dbReference>
<evidence type="ECO:0000256" key="4">
    <source>
        <dbReference type="ARBA" id="ARBA00023136"/>
    </source>
</evidence>
<dbReference type="OMA" id="ISPFWFE"/>
<name>A0A974E0R3_XENLA</name>
<comment type="subcellular location">
    <subcellularLocation>
        <location evidence="1">Membrane</location>
        <topology evidence="1">Multi-pass membrane protein</topology>
    </subcellularLocation>
</comment>
<feature type="transmembrane region" description="Helical" evidence="5">
    <location>
        <begin position="192"/>
        <end position="212"/>
    </location>
</feature>
<keyword evidence="4 5" id="KW-0472">Membrane</keyword>
<evidence type="ECO:0000313" key="7">
    <source>
        <dbReference type="Proteomes" id="UP000694892"/>
    </source>
</evidence>
<evidence type="ECO:0000256" key="3">
    <source>
        <dbReference type="ARBA" id="ARBA00022989"/>
    </source>
</evidence>
<keyword evidence="3 5" id="KW-1133">Transmembrane helix</keyword>
<dbReference type="PANTHER" id="PTHR12489:SF20">
    <property type="entry name" value="LHFPL TETRASPAN SUBFAMILY MEMBER 7 PROTEIN"/>
    <property type="match status" value="1"/>
</dbReference>
<dbReference type="Proteomes" id="UP000694892">
    <property type="component" value="Chromosome 1L"/>
</dbReference>
<accession>A0A974E0R3</accession>
<reference evidence="7" key="1">
    <citation type="journal article" date="2016" name="Nature">
        <title>Genome evolution in the allotetraploid frog Xenopus laevis.</title>
        <authorList>
            <person name="Session A.M."/>
            <person name="Uno Y."/>
            <person name="Kwon T."/>
            <person name="Chapman J.A."/>
            <person name="Toyoda A."/>
            <person name="Takahashi S."/>
            <person name="Fukui A."/>
            <person name="Hikosaka A."/>
            <person name="Suzuki A."/>
            <person name="Kondo M."/>
            <person name="van Heeringen S.J."/>
            <person name="Quigley I."/>
            <person name="Heinz S."/>
            <person name="Ogino H."/>
            <person name="Ochi H."/>
            <person name="Hellsten U."/>
            <person name="Lyons J.B."/>
            <person name="Simakov O."/>
            <person name="Putnam N."/>
            <person name="Stites J."/>
            <person name="Kuroki Y."/>
            <person name="Tanaka T."/>
            <person name="Michiue T."/>
            <person name="Watanabe M."/>
            <person name="Bogdanovic O."/>
            <person name="Lister R."/>
            <person name="Georgiou G."/>
            <person name="Paranjpe S.S."/>
            <person name="van Kruijsbergen I."/>
            <person name="Shu S."/>
            <person name="Carlson J."/>
            <person name="Kinoshita T."/>
            <person name="Ohta Y."/>
            <person name="Mawaribuchi S."/>
            <person name="Jenkins J."/>
            <person name="Grimwood J."/>
            <person name="Schmutz J."/>
            <person name="Mitros T."/>
            <person name="Mozaffari S.V."/>
            <person name="Suzuki Y."/>
            <person name="Haramoto Y."/>
            <person name="Yamamoto T.S."/>
            <person name="Takagi C."/>
            <person name="Heald R."/>
            <person name="Miller K."/>
            <person name="Haudenschild C."/>
            <person name="Kitzman J."/>
            <person name="Nakayama T."/>
            <person name="Izutsu Y."/>
            <person name="Robert J."/>
            <person name="Fortriede J."/>
            <person name="Burns K."/>
            <person name="Lotay V."/>
            <person name="Karimi K."/>
            <person name="Yasuoka Y."/>
            <person name="Dichmann D.S."/>
            <person name="Flajnik M.F."/>
            <person name="Houston D.W."/>
            <person name="Shendure J."/>
            <person name="DuPasquier L."/>
            <person name="Vize P.D."/>
            <person name="Zorn A.M."/>
            <person name="Ito M."/>
            <person name="Marcotte E.M."/>
            <person name="Wallingford J.B."/>
            <person name="Ito Y."/>
            <person name="Asashima M."/>
            <person name="Ueno N."/>
            <person name="Matsuda Y."/>
            <person name="Veenstra G.J."/>
            <person name="Fujiyama A."/>
            <person name="Harland R.M."/>
            <person name="Taira M."/>
            <person name="Rokhsar D.S."/>
        </authorList>
    </citation>
    <scope>NUCLEOTIDE SEQUENCE [LARGE SCALE GENOMIC DNA]</scope>
    <source>
        <strain evidence="7">J</strain>
    </source>
</reference>
<evidence type="ECO:0000313" key="6">
    <source>
        <dbReference type="EMBL" id="OCU01695.1"/>
    </source>
</evidence>
<evidence type="ECO:0000256" key="2">
    <source>
        <dbReference type="ARBA" id="ARBA00022692"/>
    </source>
</evidence>
<evidence type="ECO:0000256" key="1">
    <source>
        <dbReference type="ARBA" id="ARBA00004141"/>
    </source>
</evidence>
<dbReference type="PANTHER" id="PTHR12489">
    <property type="entry name" value="LIPOMA HMGIC FUSION PARTNER-LIKE PROTEIN"/>
    <property type="match status" value="1"/>
</dbReference>
<dbReference type="Pfam" id="PF10242">
    <property type="entry name" value="L_HMGIC_fpl"/>
    <property type="match status" value="1"/>
</dbReference>
<proteinExistence type="predicted"/>